<evidence type="ECO:0000313" key="10">
    <source>
        <dbReference type="Proteomes" id="UP000465220"/>
    </source>
</evidence>
<proteinExistence type="inferred from homology"/>
<dbReference type="SUPFAM" id="SSF48264">
    <property type="entry name" value="Cytochrome P450"/>
    <property type="match status" value="1"/>
</dbReference>
<reference evidence="9" key="3">
    <citation type="submission" date="2020-04" db="EMBL/GenBank/DDBJ databases">
        <authorList>
            <person name="Santos R.A.C."/>
            <person name="Steenwyk J.L."/>
            <person name="Rivero-Menendez O."/>
            <person name="Mead M.E."/>
            <person name="Silva L.P."/>
            <person name="Bastos R.W."/>
            <person name="Alastruey-Izquierdo A."/>
            <person name="Goldman G.H."/>
            <person name="Rokas A."/>
        </authorList>
    </citation>
    <scope>NUCLEOTIDE SEQUENCE</scope>
    <source>
        <strain evidence="9">CNM-CM8927</strain>
    </source>
</reference>
<organism evidence="9 11">
    <name type="scientific">Aspergillus lentulus</name>
    <dbReference type="NCBI Taxonomy" id="293939"/>
    <lineage>
        <taxon>Eukaryota</taxon>
        <taxon>Fungi</taxon>
        <taxon>Dikarya</taxon>
        <taxon>Ascomycota</taxon>
        <taxon>Pezizomycotina</taxon>
        <taxon>Eurotiomycetes</taxon>
        <taxon>Eurotiomycetidae</taxon>
        <taxon>Eurotiales</taxon>
        <taxon>Aspergillaceae</taxon>
        <taxon>Aspergillus</taxon>
        <taxon>Aspergillus subgen. Fumigati</taxon>
    </lineage>
</organism>
<reference evidence="8 10" key="2">
    <citation type="submission" date="2020-01" db="EMBL/GenBank/DDBJ databases">
        <title>Draft genome sequence of Aspergillus lentulus IFM 60648.</title>
        <authorList>
            <person name="Takahashi H."/>
            <person name="Yaguchi T."/>
        </authorList>
    </citation>
    <scope>NUCLEOTIDE SEQUENCE [LARGE SCALE GENOMIC DNA]</scope>
    <source>
        <strain evidence="8 10">IFM 60648</strain>
    </source>
</reference>
<evidence type="ECO:0000313" key="9">
    <source>
        <dbReference type="EMBL" id="KAF4202833.1"/>
    </source>
</evidence>
<comment type="similarity">
    <text evidence="2">Belongs to the cytochrome P450 family.</text>
</comment>
<dbReference type="EMBL" id="JAAAPU010000094">
    <property type="protein sequence ID" value="KAF4202833.1"/>
    <property type="molecule type" value="Genomic_DNA"/>
</dbReference>
<keyword evidence="4" id="KW-0479">Metal-binding</keyword>
<evidence type="ECO:0000256" key="7">
    <source>
        <dbReference type="ARBA" id="ARBA00023033"/>
    </source>
</evidence>
<dbReference type="Proteomes" id="UP000465220">
    <property type="component" value="Unassembled WGS sequence"/>
</dbReference>
<dbReference type="Proteomes" id="UP000649114">
    <property type="component" value="Unassembled WGS sequence"/>
</dbReference>
<evidence type="ECO:0000313" key="11">
    <source>
        <dbReference type="Proteomes" id="UP000649114"/>
    </source>
</evidence>
<accession>A0AAN5YK05</accession>
<dbReference type="Pfam" id="PF00067">
    <property type="entry name" value="p450"/>
    <property type="match status" value="1"/>
</dbReference>
<keyword evidence="7" id="KW-0503">Monooxygenase</keyword>
<evidence type="ECO:0000256" key="6">
    <source>
        <dbReference type="ARBA" id="ARBA00023004"/>
    </source>
</evidence>
<dbReference type="InterPro" id="IPR001128">
    <property type="entry name" value="Cyt_P450"/>
</dbReference>
<evidence type="ECO:0000256" key="4">
    <source>
        <dbReference type="ARBA" id="ARBA00022723"/>
    </source>
</evidence>
<gene>
    <name evidence="9" type="ORF">CNMCM8927_009502</name>
    <name evidence="8" type="ORF">IFM60648_05488</name>
</gene>
<evidence type="ECO:0000256" key="3">
    <source>
        <dbReference type="ARBA" id="ARBA00022617"/>
    </source>
</evidence>
<dbReference type="InterPro" id="IPR036396">
    <property type="entry name" value="Cyt_P450_sf"/>
</dbReference>
<evidence type="ECO:0000256" key="2">
    <source>
        <dbReference type="ARBA" id="ARBA00010617"/>
    </source>
</evidence>
<comment type="caution">
    <text evidence="9">The sequence shown here is derived from an EMBL/GenBank/DDBJ whole genome shotgun (WGS) entry which is preliminary data.</text>
</comment>
<dbReference type="GO" id="GO:0005506">
    <property type="term" value="F:iron ion binding"/>
    <property type="evidence" value="ECO:0007669"/>
    <property type="project" value="InterPro"/>
</dbReference>
<name>A0AAN5YK05_ASPLE</name>
<dbReference type="CDD" id="cd11062">
    <property type="entry name" value="CYP58-like"/>
    <property type="match status" value="1"/>
</dbReference>
<dbReference type="GO" id="GO:0016705">
    <property type="term" value="F:oxidoreductase activity, acting on paired donors, with incorporation or reduction of molecular oxygen"/>
    <property type="evidence" value="ECO:0007669"/>
    <property type="project" value="InterPro"/>
</dbReference>
<dbReference type="GO" id="GO:0004497">
    <property type="term" value="F:monooxygenase activity"/>
    <property type="evidence" value="ECO:0007669"/>
    <property type="project" value="UniProtKB-KW"/>
</dbReference>
<evidence type="ECO:0000313" key="8">
    <source>
        <dbReference type="EMBL" id="GFF79504.1"/>
    </source>
</evidence>
<dbReference type="EMBL" id="BLKI01000029">
    <property type="protein sequence ID" value="GFF79504.1"/>
    <property type="molecule type" value="Genomic_DNA"/>
</dbReference>
<dbReference type="GO" id="GO:0020037">
    <property type="term" value="F:heme binding"/>
    <property type="evidence" value="ECO:0007669"/>
    <property type="project" value="InterPro"/>
</dbReference>
<dbReference type="PANTHER" id="PTHR24305">
    <property type="entry name" value="CYTOCHROME P450"/>
    <property type="match status" value="1"/>
</dbReference>
<reference evidence="9" key="1">
    <citation type="journal article" date="2020" name="bioRxiv">
        <title>Genomic and phenotypic heterogeneity of clinical isolates of the human pathogens Aspergillus fumigatus, Aspergillus lentulus and Aspergillus fumigatiaffinis.</title>
        <authorList>
            <person name="dos Santos R.A.C."/>
            <person name="Steenwyk J.L."/>
            <person name="Rivero-Menendez O."/>
            <person name="Mead M.E."/>
            <person name="Silva L.P."/>
            <person name="Bastos R.W."/>
            <person name="Alastruey-Izquierdo A."/>
            <person name="Goldman G.H."/>
            <person name="Rokas A."/>
        </authorList>
    </citation>
    <scope>NUCLEOTIDE SEQUENCE</scope>
    <source>
        <strain evidence="9">CNM-CM8927</strain>
    </source>
</reference>
<evidence type="ECO:0000256" key="5">
    <source>
        <dbReference type="ARBA" id="ARBA00023002"/>
    </source>
</evidence>
<dbReference type="PANTHER" id="PTHR24305:SF157">
    <property type="entry name" value="N-ACETYLTRYPTOPHAN 6-HYDROXYLASE IVOC-RELATED"/>
    <property type="match status" value="1"/>
</dbReference>
<keyword evidence="3" id="KW-0349">Heme</keyword>
<comment type="cofactor">
    <cofactor evidence="1">
        <name>heme</name>
        <dbReference type="ChEBI" id="CHEBI:30413"/>
    </cofactor>
</comment>
<dbReference type="Gene3D" id="1.10.630.10">
    <property type="entry name" value="Cytochrome P450"/>
    <property type="match status" value="1"/>
</dbReference>
<keyword evidence="10" id="KW-1185">Reference proteome</keyword>
<keyword evidence="6" id="KW-0408">Iron</keyword>
<dbReference type="AlphaFoldDB" id="A0AAN5YK05"/>
<sequence length="376" mass="42398">MIQRRTPVEKYFAKRTIEKMKGLIHESLDRLVYHFKEAHASHQVVSLDAGFAALTSDIIHKYVFGFYLANLDKEGFNAKTVVNLMPLEGLRKFNPLVFALASQKKKLYHRAVAALENPHSHSNNSSGTVFDTLVSPTLLAHMRRPEGLINEGFGLVIGGAETTARALGICAWYSYSRKDILAKLKEELKQVMPTADSRPTWKELEGLPSLSGVIAESPMPRYWAWRVAPTEALVYKDYTIPRSTPVSESSYFVLMDPQIFTDSHEFDPERWIRATAKGQRPDRLAYAEMFLTIATLAHRCNMELYETPKESIEFARDSGTPYPAKGNLSVRTMITVSSSRVHSLCKGESEVDLLPYLEEDCQYTSKGNVANTGRRI</sequence>
<dbReference type="InterPro" id="IPR050121">
    <property type="entry name" value="Cytochrome_P450_monoxygenase"/>
</dbReference>
<evidence type="ECO:0000256" key="1">
    <source>
        <dbReference type="ARBA" id="ARBA00001971"/>
    </source>
</evidence>
<keyword evidence="5" id="KW-0560">Oxidoreductase</keyword>
<protein>
    <submittedName>
        <fullName evidence="8">Trichodiene oxygenase</fullName>
    </submittedName>
</protein>